<keyword evidence="1" id="KW-0175">Coiled coil</keyword>
<feature type="compositionally biased region" description="Low complexity" evidence="2">
    <location>
        <begin position="458"/>
        <end position="472"/>
    </location>
</feature>
<dbReference type="Proteomes" id="UP000265427">
    <property type="component" value="Unassembled WGS sequence"/>
</dbReference>
<sequence length="487" mass="54372">MHRSLPRSNSARSSFSSNNIGPGLANYSKLSFSMTYKNRQSTVYLDDSQAARDNSNNNSFVGGCRESQLLDDKCRMTTMSSASAASTYCSSRDSSTSTMNQQLASLAAPVPRPLEKQKSFANSPINTIQEDSDVSEVEIAAMQAKRALRRMCLSLATLNQSGEDNVLMDDDDDDDAESATSSTTSLTFPLRYSDEDEDDHLLHPHVGSKEPKQKKPRLDSDLLTISRADLHQLQSRLQTLELKLADQATKQADLEAHIEREVSKRTKHLEGQYDAKMQDLVMAREFEVDQEIQRRLSEFSSQDKARRSKAGKPVRKALLMRASTSMSDMFRGTTTNGSDLDQFREYLMTNSKRMSDRLSRSTVFRDTSLDSDLDDSNNGDALVETIQKLRTVVQDQESQLEQAKYLISVAAVKMTVTEDVVQDAWEEMGKLDMKLERQAQELADLRRCSSTSSHHHPTTSFASSSTSLSMGSAPPLRASGRQHQRTS</sequence>
<dbReference type="Proteomes" id="UP000266643">
    <property type="component" value="Unassembled WGS sequence"/>
</dbReference>
<dbReference type="Proteomes" id="UP000266196">
    <property type="component" value="Unassembled WGS sequence"/>
</dbReference>
<dbReference type="Proteomes" id="UP000286510">
    <property type="component" value="Unassembled WGS sequence"/>
</dbReference>
<evidence type="ECO:0000256" key="1">
    <source>
        <dbReference type="SAM" id="Coils"/>
    </source>
</evidence>
<evidence type="ECO:0000313" key="6">
    <source>
        <dbReference type="EMBL" id="RHZ26821.1"/>
    </source>
</evidence>
<reference evidence="7 8" key="1">
    <citation type="submission" date="2018-08" db="EMBL/GenBank/DDBJ databases">
        <title>Aphanomyces genome sequencing and annotation.</title>
        <authorList>
            <person name="Minardi D."/>
            <person name="Oidtmann B."/>
            <person name="Van Der Giezen M."/>
            <person name="Studholme D.J."/>
        </authorList>
    </citation>
    <scope>NUCLEOTIDE SEQUENCE [LARGE SCALE GENOMIC DNA]</scope>
    <source>
        <strain evidence="5 8">197901</strain>
        <strain evidence="4 9">D2</strain>
        <strain evidence="6 10">FDL457</strain>
        <strain evidence="3 7">Kv</strain>
    </source>
</reference>
<dbReference type="EMBL" id="QUTE01012587">
    <property type="protein sequence ID" value="RHZ06729.1"/>
    <property type="molecule type" value="Genomic_DNA"/>
</dbReference>
<comment type="caution">
    <text evidence="3">The sequence shown here is derived from an EMBL/GenBank/DDBJ whole genome shotgun (WGS) entry which is preliminary data.</text>
</comment>
<evidence type="ECO:0000313" key="7">
    <source>
        <dbReference type="Proteomes" id="UP000265427"/>
    </source>
</evidence>
<evidence type="ECO:0000313" key="4">
    <source>
        <dbReference type="EMBL" id="RHY64000.1"/>
    </source>
</evidence>
<feature type="compositionally biased region" description="Basic and acidic residues" evidence="2">
    <location>
        <begin position="207"/>
        <end position="218"/>
    </location>
</feature>
<evidence type="ECO:0000313" key="10">
    <source>
        <dbReference type="Proteomes" id="UP000286510"/>
    </source>
</evidence>
<accession>A0A397B459</accession>
<feature type="region of interest" description="Disordered" evidence="2">
    <location>
        <begin position="444"/>
        <end position="487"/>
    </location>
</feature>
<dbReference type="EMBL" id="QUTF01011816">
    <property type="protein sequence ID" value="RHZ26821.1"/>
    <property type="molecule type" value="Genomic_DNA"/>
</dbReference>
<name>A0A397B459_APHAT</name>
<protein>
    <submittedName>
        <fullName evidence="3">Uncharacterized protein</fullName>
    </submittedName>
</protein>
<organism evidence="3 7">
    <name type="scientific">Aphanomyces astaci</name>
    <name type="common">Crayfish plague agent</name>
    <dbReference type="NCBI Taxonomy" id="112090"/>
    <lineage>
        <taxon>Eukaryota</taxon>
        <taxon>Sar</taxon>
        <taxon>Stramenopiles</taxon>
        <taxon>Oomycota</taxon>
        <taxon>Saprolegniomycetes</taxon>
        <taxon>Saprolegniales</taxon>
        <taxon>Verrucalvaceae</taxon>
        <taxon>Aphanomyces</taxon>
    </lineage>
</organism>
<dbReference type="EMBL" id="QUTD01005118">
    <property type="protein sequence ID" value="RHY64000.1"/>
    <property type="molecule type" value="Genomic_DNA"/>
</dbReference>
<evidence type="ECO:0000313" key="9">
    <source>
        <dbReference type="Proteomes" id="UP000266643"/>
    </source>
</evidence>
<feature type="compositionally biased region" description="Low complexity" evidence="2">
    <location>
        <begin position="178"/>
        <end position="187"/>
    </location>
</feature>
<feature type="region of interest" description="Disordered" evidence="2">
    <location>
        <begin position="163"/>
        <end position="218"/>
    </location>
</feature>
<evidence type="ECO:0000313" key="8">
    <source>
        <dbReference type="Proteomes" id="UP000266196"/>
    </source>
</evidence>
<evidence type="ECO:0000313" key="5">
    <source>
        <dbReference type="EMBL" id="RHZ06729.1"/>
    </source>
</evidence>
<evidence type="ECO:0000313" key="3">
    <source>
        <dbReference type="EMBL" id="RHY14981.1"/>
    </source>
</evidence>
<dbReference type="AlphaFoldDB" id="A0A397B459"/>
<evidence type="ECO:0000256" key="2">
    <source>
        <dbReference type="SAM" id="MobiDB-lite"/>
    </source>
</evidence>
<dbReference type="EMBL" id="QUSZ01004302">
    <property type="protein sequence ID" value="RHY14981.1"/>
    <property type="molecule type" value="Genomic_DNA"/>
</dbReference>
<feature type="compositionally biased region" description="Acidic residues" evidence="2">
    <location>
        <begin position="166"/>
        <end position="177"/>
    </location>
</feature>
<feature type="coiled-coil region" evidence="1">
    <location>
        <begin position="223"/>
        <end position="250"/>
    </location>
</feature>
<proteinExistence type="predicted"/>
<gene>
    <name evidence="6" type="ORF">DYB26_002792</name>
    <name evidence="4" type="ORF">DYB30_000787</name>
    <name evidence="5" type="ORF">DYB31_011113</name>
    <name evidence="3" type="ORF">DYB36_005092</name>
</gene>